<keyword evidence="4" id="KW-0732">Signal</keyword>
<dbReference type="InterPro" id="IPR017585">
    <property type="entry name" value="SAF_FlgA"/>
</dbReference>
<evidence type="ECO:0000259" key="8">
    <source>
        <dbReference type="SMART" id="SM00858"/>
    </source>
</evidence>
<comment type="subcellular location">
    <subcellularLocation>
        <location evidence="1 7">Periplasm</location>
    </subcellularLocation>
</comment>
<evidence type="ECO:0000256" key="7">
    <source>
        <dbReference type="RuleBase" id="RU362063"/>
    </source>
</evidence>
<keyword evidence="5 7" id="KW-0574">Periplasm</keyword>
<evidence type="ECO:0000256" key="3">
    <source>
        <dbReference type="ARBA" id="ARBA00014754"/>
    </source>
</evidence>
<dbReference type="RefSeq" id="WP_244516200.1">
    <property type="nucleotide sequence ID" value="NZ_FOBC01000015.1"/>
</dbReference>
<evidence type="ECO:0000256" key="2">
    <source>
        <dbReference type="ARBA" id="ARBA00010474"/>
    </source>
</evidence>
<dbReference type="PANTHER" id="PTHR36307:SF1">
    <property type="entry name" value="FLAGELLA BASAL BODY P-RING FORMATION PROTEIN FLGA"/>
    <property type="match status" value="1"/>
</dbReference>
<evidence type="ECO:0000256" key="6">
    <source>
        <dbReference type="ARBA" id="ARBA00025643"/>
    </source>
</evidence>
<dbReference type="EMBL" id="FOBC01000015">
    <property type="protein sequence ID" value="SEL74777.1"/>
    <property type="molecule type" value="Genomic_DNA"/>
</dbReference>
<dbReference type="Pfam" id="PF13144">
    <property type="entry name" value="ChapFlgA"/>
    <property type="match status" value="1"/>
</dbReference>
<reference evidence="10" key="1">
    <citation type="submission" date="2016-10" db="EMBL/GenBank/DDBJ databases">
        <authorList>
            <person name="Varghese N."/>
            <person name="Submissions S."/>
        </authorList>
    </citation>
    <scope>NUCLEOTIDE SEQUENCE [LARGE SCALE GENOMIC DNA]</scope>
    <source>
        <strain evidence="10">CGMCC 1.9150</strain>
    </source>
</reference>
<dbReference type="InterPro" id="IPR013974">
    <property type="entry name" value="SAF"/>
</dbReference>
<dbReference type="AlphaFoldDB" id="A0A1H7STD4"/>
<dbReference type="STRING" id="650850.SAMN04488129_11547"/>
<keyword evidence="9" id="KW-0282">Flagellum</keyword>
<protein>
    <recommendedName>
        <fullName evidence="3 7">Flagella basal body P-ring formation protein FlgA</fullName>
    </recommendedName>
</protein>
<comment type="similarity">
    <text evidence="2 7">Belongs to the FlgA family.</text>
</comment>
<dbReference type="PANTHER" id="PTHR36307">
    <property type="entry name" value="FLAGELLA BASAL BODY P-RING FORMATION PROTEIN FLGA"/>
    <property type="match status" value="1"/>
</dbReference>
<dbReference type="GO" id="GO:0042597">
    <property type="term" value="C:periplasmic space"/>
    <property type="evidence" value="ECO:0007669"/>
    <property type="project" value="UniProtKB-SubCell"/>
</dbReference>
<dbReference type="InterPro" id="IPR039246">
    <property type="entry name" value="Flagellar_FlgA"/>
</dbReference>
<organism evidence="9 10">
    <name type="scientific">Halomonas daqiaonensis</name>
    <dbReference type="NCBI Taxonomy" id="650850"/>
    <lineage>
        <taxon>Bacteria</taxon>
        <taxon>Pseudomonadati</taxon>
        <taxon>Pseudomonadota</taxon>
        <taxon>Gammaproteobacteria</taxon>
        <taxon>Oceanospirillales</taxon>
        <taxon>Halomonadaceae</taxon>
        <taxon>Halomonas</taxon>
    </lineage>
</organism>
<evidence type="ECO:0000256" key="4">
    <source>
        <dbReference type="ARBA" id="ARBA00022729"/>
    </source>
</evidence>
<dbReference type="CDD" id="cd11614">
    <property type="entry name" value="SAF_CpaB_FlgA_like"/>
    <property type="match status" value="1"/>
</dbReference>
<dbReference type="Gene3D" id="3.90.1210.10">
    <property type="entry name" value="Antifreeze-like/N-acetylneuraminic acid synthase C-terminal domain"/>
    <property type="match status" value="1"/>
</dbReference>
<evidence type="ECO:0000313" key="10">
    <source>
        <dbReference type="Proteomes" id="UP000198807"/>
    </source>
</evidence>
<accession>A0A1H7STD4</accession>
<dbReference type="Proteomes" id="UP000198807">
    <property type="component" value="Unassembled WGS sequence"/>
</dbReference>
<gene>
    <name evidence="9" type="ORF">SAMN04488129_11547</name>
</gene>
<dbReference type="NCBIfam" id="TIGR03170">
    <property type="entry name" value="flgA_cterm"/>
    <property type="match status" value="1"/>
</dbReference>
<dbReference type="SMART" id="SM00858">
    <property type="entry name" value="SAF"/>
    <property type="match status" value="1"/>
</dbReference>
<name>A0A1H7STD4_9GAMM</name>
<proteinExistence type="inferred from homology"/>
<dbReference type="Pfam" id="PF17656">
    <property type="entry name" value="ChapFlgA_N"/>
    <property type="match status" value="1"/>
</dbReference>
<comment type="function">
    <text evidence="6 7">Involved in the assembly process of the P-ring formation. It may associate with FlgF on the rod constituting a structure essential for the P-ring assembly or may act as a modulator protein for the P-ring assembly.</text>
</comment>
<evidence type="ECO:0000313" key="9">
    <source>
        <dbReference type="EMBL" id="SEL74777.1"/>
    </source>
</evidence>
<dbReference type="InterPro" id="IPR041231">
    <property type="entry name" value="FlgA_N"/>
</dbReference>
<evidence type="ECO:0000256" key="1">
    <source>
        <dbReference type="ARBA" id="ARBA00004418"/>
    </source>
</evidence>
<keyword evidence="9" id="KW-0966">Cell projection</keyword>
<dbReference type="Gene3D" id="2.30.30.760">
    <property type="match status" value="1"/>
</dbReference>
<evidence type="ECO:0000256" key="5">
    <source>
        <dbReference type="ARBA" id="ARBA00022764"/>
    </source>
</evidence>
<sequence>MLTKVHAFLFEQAATSGDEDIVIDVHPPRASLSACEDPTPFLPNASSRPVGRVSVGVRCGDQGRQVRYLQAEIHVTGSYVEVSRKIEAGETIRPEHLVERQGSLGRLPQRTILDPDQAIGQEATRPLAAGVTLQDHHLRPRQLVKRGQRVVIEAQGAGFRIAREAEALEPGGEGERVRVRLPDREILEARVIGEGRMAVDF</sequence>
<keyword evidence="9" id="KW-0969">Cilium</keyword>
<keyword evidence="10" id="KW-1185">Reference proteome</keyword>
<keyword evidence="7" id="KW-1005">Bacterial flagellum biogenesis</keyword>
<feature type="domain" description="SAF" evidence="8">
    <location>
        <begin position="77"/>
        <end position="139"/>
    </location>
</feature>
<dbReference type="GO" id="GO:0044780">
    <property type="term" value="P:bacterial-type flagellum assembly"/>
    <property type="evidence" value="ECO:0007669"/>
    <property type="project" value="InterPro"/>
</dbReference>